<keyword evidence="7 8" id="KW-0472">Membrane</keyword>
<keyword evidence="4" id="KW-0808">Transferase</keyword>
<evidence type="ECO:0000256" key="1">
    <source>
        <dbReference type="ARBA" id="ARBA00004651"/>
    </source>
</evidence>
<dbReference type="Pfam" id="PF13231">
    <property type="entry name" value="PMT_2"/>
    <property type="match status" value="1"/>
</dbReference>
<evidence type="ECO:0000256" key="4">
    <source>
        <dbReference type="ARBA" id="ARBA00022679"/>
    </source>
</evidence>
<comment type="caution">
    <text evidence="10">The sequence shown here is derived from an EMBL/GenBank/DDBJ whole genome shotgun (WGS) entry which is preliminary data.</text>
</comment>
<keyword evidence="5 8" id="KW-0812">Transmembrane</keyword>
<feature type="transmembrane region" description="Helical" evidence="8">
    <location>
        <begin position="133"/>
        <end position="151"/>
    </location>
</feature>
<keyword evidence="3" id="KW-0328">Glycosyltransferase</keyword>
<organism evidence="10 11">
    <name type="scientific">Candidatus Doudnabacteria bacterium RIFCSPHIGHO2_01_FULL_46_14</name>
    <dbReference type="NCBI Taxonomy" id="1817824"/>
    <lineage>
        <taxon>Bacteria</taxon>
        <taxon>Candidatus Doudnaibacteriota</taxon>
    </lineage>
</organism>
<evidence type="ECO:0000313" key="10">
    <source>
        <dbReference type="EMBL" id="OGE78945.1"/>
    </source>
</evidence>
<feature type="transmembrane region" description="Helical" evidence="8">
    <location>
        <begin position="202"/>
        <end position="228"/>
    </location>
</feature>
<dbReference type="PANTHER" id="PTHR33908:SF11">
    <property type="entry name" value="MEMBRANE PROTEIN"/>
    <property type="match status" value="1"/>
</dbReference>
<feature type="transmembrane region" description="Helical" evidence="8">
    <location>
        <begin position="157"/>
        <end position="181"/>
    </location>
</feature>
<keyword evidence="6 8" id="KW-1133">Transmembrane helix</keyword>
<evidence type="ECO:0000256" key="5">
    <source>
        <dbReference type="ARBA" id="ARBA00022692"/>
    </source>
</evidence>
<feature type="transmembrane region" description="Helical" evidence="8">
    <location>
        <begin position="62"/>
        <end position="81"/>
    </location>
</feature>
<feature type="transmembrane region" description="Helical" evidence="8">
    <location>
        <begin position="86"/>
        <end position="104"/>
    </location>
</feature>
<evidence type="ECO:0000256" key="2">
    <source>
        <dbReference type="ARBA" id="ARBA00022475"/>
    </source>
</evidence>
<gene>
    <name evidence="10" type="ORF">A2751_00175</name>
</gene>
<dbReference type="GO" id="GO:0016763">
    <property type="term" value="F:pentosyltransferase activity"/>
    <property type="evidence" value="ECO:0007669"/>
    <property type="project" value="TreeGrafter"/>
</dbReference>
<feature type="transmembrane region" description="Helical" evidence="8">
    <location>
        <begin position="270"/>
        <end position="290"/>
    </location>
</feature>
<feature type="domain" description="Glycosyltransferase RgtA/B/C/D-like" evidence="9">
    <location>
        <begin position="59"/>
        <end position="203"/>
    </location>
</feature>
<name>A0A1F5NMN5_9BACT</name>
<feature type="transmembrane region" description="Helical" evidence="8">
    <location>
        <begin position="334"/>
        <end position="352"/>
    </location>
</feature>
<evidence type="ECO:0000256" key="6">
    <source>
        <dbReference type="ARBA" id="ARBA00022989"/>
    </source>
</evidence>
<reference evidence="10 11" key="1">
    <citation type="journal article" date="2016" name="Nat. Commun.">
        <title>Thousands of microbial genomes shed light on interconnected biogeochemical processes in an aquifer system.</title>
        <authorList>
            <person name="Anantharaman K."/>
            <person name="Brown C.T."/>
            <person name="Hug L.A."/>
            <person name="Sharon I."/>
            <person name="Castelle C.J."/>
            <person name="Probst A.J."/>
            <person name="Thomas B.C."/>
            <person name="Singh A."/>
            <person name="Wilkins M.J."/>
            <person name="Karaoz U."/>
            <person name="Brodie E.L."/>
            <person name="Williams K.H."/>
            <person name="Hubbard S.S."/>
            <person name="Banfield J.F."/>
        </authorList>
    </citation>
    <scope>NUCLEOTIDE SEQUENCE [LARGE SCALE GENOMIC DNA]</scope>
</reference>
<dbReference type="GO" id="GO:0009103">
    <property type="term" value="P:lipopolysaccharide biosynthetic process"/>
    <property type="evidence" value="ECO:0007669"/>
    <property type="project" value="UniProtKB-ARBA"/>
</dbReference>
<dbReference type="AlphaFoldDB" id="A0A1F5NMN5"/>
<feature type="transmembrane region" description="Helical" evidence="8">
    <location>
        <begin position="110"/>
        <end position="126"/>
    </location>
</feature>
<evidence type="ECO:0000256" key="7">
    <source>
        <dbReference type="ARBA" id="ARBA00023136"/>
    </source>
</evidence>
<evidence type="ECO:0000256" key="3">
    <source>
        <dbReference type="ARBA" id="ARBA00022676"/>
    </source>
</evidence>
<dbReference type="GO" id="GO:0005886">
    <property type="term" value="C:plasma membrane"/>
    <property type="evidence" value="ECO:0007669"/>
    <property type="project" value="UniProtKB-SubCell"/>
</dbReference>
<sequence length="521" mass="60298">MKKSLIWFLFVIVIFGAVLRLINLGIEPYWGDETLSLDIARSFSSVSELLSYLREVELHPPLYYLILHFWVSFFGITEFAVRSLSLLFGLGCIVLTFFFANALLRNHYSALLAALVVAILPFQIEFSQEARPYIIFCFFAILAAFAVWKHYQDPKFGYLAIYVFSALAGLYLHYSFALILIALNTWWFFQALKGGLLRKIQLWRWFISNCLVFLGFGFWLPVIFYKIIFGNTQLIGLENPSVPTDRPLMFFDQIADNLIWLSKHEITSRIAILIKYIAKAVLLIGVFKFLEKKVLQAENRKAAGYLLWLGILPFAIFLFLPFSVPYGGVMERHLAFFPIVFAVMFAMVISALSRKAAVAMFMIFALSLVPFNSEIVADDSQWDHFFKMKEISEYINAQYRAGDIVIVPQVFFRTDAAHYLREDIPIVGMLPISHYGLDIWNTRRTLGIIENEYHTRISPVSNSAAFEKLDRLASIYKPSRIWLFGFNNNDQVLHQWFVDQGWRMAFRPPDTVFRVSLYSKK</sequence>
<comment type="subcellular location">
    <subcellularLocation>
        <location evidence="1">Cell membrane</location>
        <topology evidence="1">Multi-pass membrane protein</topology>
    </subcellularLocation>
</comment>
<evidence type="ECO:0000313" key="11">
    <source>
        <dbReference type="Proteomes" id="UP000176864"/>
    </source>
</evidence>
<dbReference type="EMBL" id="MFEK01000011">
    <property type="protein sequence ID" value="OGE78945.1"/>
    <property type="molecule type" value="Genomic_DNA"/>
</dbReference>
<protein>
    <recommendedName>
        <fullName evidence="9">Glycosyltransferase RgtA/B/C/D-like domain-containing protein</fullName>
    </recommendedName>
</protein>
<evidence type="ECO:0000256" key="8">
    <source>
        <dbReference type="SAM" id="Phobius"/>
    </source>
</evidence>
<keyword evidence="2" id="KW-1003">Cell membrane</keyword>
<dbReference type="PANTHER" id="PTHR33908">
    <property type="entry name" value="MANNOSYLTRANSFERASE YKCB-RELATED"/>
    <property type="match status" value="1"/>
</dbReference>
<evidence type="ECO:0000259" key="9">
    <source>
        <dbReference type="Pfam" id="PF13231"/>
    </source>
</evidence>
<proteinExistence type="predicted"/>
<feature type="transmembrane region" description="Helical" evidence="8">
    <location>
        <begin position="302"/>
        <end position="322"/>
    </location>
</feature>
<dbReference type="InterPro" id="IPR050297">
    <property type="entry name" value="LipidA_mod_glycosyltrf_83"/>
</dbReference>
<dbReference type="Proteomes" id="UP000176864">
    <property type="component" value="Unassembled WGS sequence"/>
</dbReference>
<dbReference type="STRING" id="1817824.A2751_00175"/>
<dbReference type="InterPro" id="IPR038731">
    <property type="entry name" value="RgtA/B/C-like"/>
</dbReference>
<accession>A0A1F5NMN5</accession>